<feature type="domain" description="Spore germination GerAC-like C-terminal" evidence="8">
    <location>
        <begin position="224"/>
        <end position="387"/>
    </location>
</feature>
<dbReference type="RefSeq" id="WP_344908821.1">
    <property type="nucleotide sequence ID" value="NZ_BAAAYO010000006.1"/>
</dbReference>
<dbReference type="InterPro" id="IPR057336">
    <property type="entry name" value="GerAC_N"/>
</dbReference>
<protein>
    <submittedName>
        <fullName evidence="10">Ger(X)C family spore germination protein</fullName>
    </submittedName>
</protein>
<keyword evidence="4" id="KW-0732">Signal</keyword>
<keyword evidence="11" id="KW-1185">Reference proteome</keyword>
<dbReference type="Pfam" id="PF25198">
    <property type="entry name" value="Spore_GerAC_N"/>
    <property type="match status" value="1"/>
</dbReference>
<comment type="subcellular location">
    <subcellularLocation>
        <location evidence="1">Membrane</location>
        <topology evidence="1">Lipid-anchor</topology>
    </subcellularLocation>
</comment>
<evidence type="ECO:0000313" key="10">
    <source>
        <dbReference type="EMBL" id="MFB9755757.1"/>
    </source>
</evidence>
<dbReference type="InterPro" id="IPR008844">
    <property type="entry name" value="Spore_GerAC-like"/>
</dbReference>
<evidence type="ECO:0000256" key="4">
    <source>
        <dbReference type="ARBA" id="ARBA00022729"/>
    </source>
</evidence>
<feature type="domain" description="Spore germination protein N-terminal" evidence="9">
    <location>
        <begin position="23"/>
        <end position="197"/>
    </location>
</feature>
<evidence type="ECO:0000259" key="9">
    <source>
        <dbReference type="Pfam" id="PF25198"/>
    </source>
</evidence>
<evidence type="ECO:0000256" key="2">
    <source>
        <dbReference type="ARBA" id="ARBA00007886"/>
    </source>
</evidence>
<keyword evidence="5" id="KW-0472">Membrane</keyword>
<evidence type="ECO:0000256" key="6">
    <source>
        <dbReference type="ARBA" id="ARBA00023139"/>
    </source>
</evidence>
<evidence type="ECO:0000256" key="5">
    <source>
        <dbReference type="ARBA" id="ARBA00023136"/>
    </source>
</evidence>
<evidence type="ECO:0000256" key="1">
    <source>
        <dbReference type="ARBA" id="ARBA00004635"/>
    </source>
</evidence>
<comment type="caution">
    <text evidence="10">The sequence shown here is derived from an EMBL/GenBank/DDBJ whole genome shotgun (WGS) entry which is preliminary data.</text>
</comment>
<dbReference type="EMBL" id="JBHMAG010000018">
    <property type="protein sequence ID" value="MFB9755757.1"/>
    <property type="molecule type" value="Genomic_DNA"/>
</dbReference>
<dbReference type="NCBIfam" id="TIGR02887">
    <property type="entry name" value="spore_ger_x_C"/>
    <property type="match status" value="1"/>
</dbReference>
<name>A0ABV5W598_9BACL</name>
<proteinExistence type="inferred from homology"/>
<evidence type="ECO:0000256" key="7">
    <source>
        <dbReference type="ARBA" id="ARBA00023288"/>
    </source>
</evidence>
<dbReference type="Pfam" id="PF05504">
    <property type="entry name" value="Spore_GerAC"/>
    <property type="match status" value="1"/>
</dbReference>
<dbReference type="PANTHER" id="PTHR35789:SF1">
    <property type="entry name" value="SPORE GERMINATION PROTEIN B3"/>
    <property type="match status" value="1"/>
</dbReference>
<dbReference type="InterPro" id="IPR038501">
    <property type="entry name" value="Spore_GerAC_C_sf"/>
</dbReference>
<dbReference type="Gene3D" id="3.30.300.210">
    <property type="entry name" value="Nutrient germinant receptor protein C, domain 3"/>
    <property type="match status" value="1"/>
</dbReference>
<keyword evidence="7" id="KW-0449">Lipoprotein</keyword>
<organism evidence="10 11">
    <name type="scientific">Paenibacillus hodogayensis</name>
    <dbReference type="NCBI Taxonomy" id="279208"/>
    <lineage>
        <taxon>Bacteria</taxon>
        <taxon>Bacillati</taxon>
        <taxon>Bacillota</taxon>
        <taxon>Bacilli</taxon>
        <taxon>Bacillales</taxon>
        <taxon>Paenibacillaceae</taxon>
        <taxon>Paenibacillus</taxon>
    </lineage>
</organism>
<gene>
    <name evidence="10" type="ORF">ACFFNY_29605</name>
</gene>
<dbReference type="Proteomes" id="UP001589619">
    <property type="component" value="Unassembled WGS sequence"/>
</dbReference>
<keyword evidence="3" id="KW-0309">Germination</keyword>
<evidence type="ECO:0000313" key="11">
    <source>
        <dbReference type="Proteomes" id="UP001589619"/>
    </source>
</evidence>
<reference evidence="10 11" key="1">
    <citation type="submission" date="2024-09" db="EMBL/GenBank/DDBJ databases">
        <authorList>
            <person name="Sun Q."/>
            <person name="Mori K."/>
        </authorList>
    </citation>
    <scope>NUCLEOTIDE SEQUENCE [LARGE SCALE GENOMIC DNA]</scope>
    <source>
        <strain evidence="10 11">JCM 12520</strain>
    </source>
</reference>
<dbReference type="PANTHER" id="PTHR35789">
    <property type="entry name" value="SPORE GERMINATION PROTEIN B3"/>
    <property type="match status" value="1"/>
</dbReference>
<sequence length="399" mass="44073">MRTTVLGLILGVLLSTVLTGCWNRRELNDLGIQLGTAIDKVGSQYHLSVQVVEPGEVAKRSGKGDISSVTMFKATAPSLLAAFRKLTESSPRKIYGAHIRVLVLGESLAKEGIANAIDLLVRDPEVRSDFYVMIARGTSAESVLKVLTSLEKIPANELFHALDTSAKAWAPTTTVTLDQLVEKLLTEGENPVLTGVRVEGDRSIGEMKQNLDQVDPAAQLQLFGLGVLHKDRLIGWLNETESKGYNYITDQVKSTAGYVECPSGGLLTLETIQSHTKLKAKMENGEPTVDIHLVDESNIAEVACTIDLEDPQTIARLEKEQEEKKIELMRRTIEAVQSKFKADIFGFGQALYRSEPKAWARLKNEWSEHFAKLKVTYHVEVHIRRIGTTNESIRNGLKG</sequence>
<comment type="similarity">
    <text evidence="2">Belongs to the GerABKC lipoprotein family.</text>
</comment>
<evidence type="ECO:0000259" key="8">
    <source>
        <dbReference type="Pfam" id="PF05504"/>
    </source>
</evidence>
<dbReference type="InterPro" id="IPR046953">
    <property type="entry name" value="Spore_GerAC-like_C"/>
</dbReference>
<accession>A0ABV5W598</accession>
<evidence type="ECO:0000256" key="3">
    <source>
        <dbReference type="ARBA" id="ARBA00022544"/>
    </source>
</evidence>
<keyword evidence="6" id="KW-0564">Palmitate</keyword>
<dbReference type="PROSITE" id="PS51257">
    <property type="entry name" value="PROKAR_LIPOPROTEIN"/>
    <property type="match status" value="1"/>
</dbReference>